<keyword evidence="8" id="KW-1185">Reference proteome</keyword>
<evidence type="ECO:0000313" key="7">
    <source>
        <dbReference type="EMBL" id="ODV63368.1"/>
    </source>
</evidence>
<sequence length="206" mass="21996">MSDEKQANYSPEFRFPIFTIRKDVPFSPIDTPAVTLNSALLSGVISLITATTQNTLDSTTYSPLSTFTKHGKTIIFLTTAGTAFTLGHAVSNNLRGKNDAFNDFNGGALSGALVGCLVKSIPKTFGYAIGFGLAAGVTSWAGGFQGLGSDSLFSHETRKILDSINGVENNQSSIYDVVTRRPLSLTLEQLGVGRGINDIRPKKNEE</sequence>
<accession>A0A1D2VP38</accession>
<dbReference type="GO" id="GO:0045271">
    <property type="term" value="C:respiratory chain complex I"/>
    <property type="evidence" value="ECO:0007669"/>
    <property type="project" value="InterPro"/>
</dbReference>
<evidence type="ECO:0000256" key="4">
    <source>
        <dbReference type="ARBA" id="ARBA00022989"/>
    </source>
</evidence>
<dbReference type="PANTHER" id="PTHR21382:SF1">
    <property type="entry name" value="NADH DEHYDROGENASE [UBIQUINONE] 1 ALPHA SUBCOMPLEX SUBUNIT 11"/>
    <property type="match status" value="1"/>
</dbReference>
<dbReference type="OrthoDB" id="1913277at2759"/>
<reference evidence="8" key="1">
    <citation type="submission" date="2016-05" db="EMBL/GenBank/DDBJ databases">
        <title>Comparative genomics of biotechnologically important yeasts.</title>
        <authorList>
            <consortium name="DOE Joint Genome Institute"/>
            <person name="Riley R."/>
            <person name="Haridas S."/>
            <person name="Wolfe K.H."/>
            <person name="Lopes M.R."/>
            <person name="Hittinger C.T."/>
            <person name="Goker M."/>
            <person name="Salamov A."/>
            <person name="Wisecaver J."/>
            <person name="Long T.M."/>
            <person name="Aerts A.L."/>
            <person name="Barry K."/>
            <person name="Choi C."/>
            <person name="Clum A."/>
            <person name="Coughlan A.Y."/>
            <person name="Deshpande S."/>
            <person name="Douglass A.P."/>
            <person name="Hanson S.J."/>
            <person name="Klenk H.-P."/>
            <person name="Labutti K."/>
            <person name="Lapidus A."/>
            <person name="Lindquist E."/>
            <person name="Lipzen A."/>
            <person name="Meier-Kolthoff J.P."/>
            <person name="Ohm R.A."/>
            <person name="Otillar R.P."/>
            <person name="Pangilinan J."/>
            <person name="Peng Y."/>
            <person name="Rokas A."/>
            <person name="Rosa C.A."/>
            <person name="Scheuner C."/>
            <person name="Sibirny A.A."/>
            <person name="Slot J.C."/>
            <person name="Stielow J.B."/>
            <person name="Sun H."/>
            <person name="Kurtzman C.P."/>
            <person name="Blackwell M."/>
            <person name="Grigoriev I.V."/>
            <person name="Jeffries T.W."/>
        </authorList>
    </citation>
    <scope>NUCLEOTIDE SEQUENCE [LARGE SCALE GENOMIC DNA]</scope>
    <source>
        <strain evidence="8">DSM 1968</strain>
    </source>
</reference>
<dbReference type="InParanoid" id="A0A1D2VP38"/>
<keyword evidence="3" id="KW-0999">Mitochondrion inner membrane</keyword>
<dbReference type="RefSeq" id="XP_020049675.1">
    <property type="nucleotide sequence ID" value="XM_020194256.1"/>
</dbReference>
<name>A0A1D2VP38_9ASCO</name>
<dbReference type="STRING" id="1344418.A0A1D2VP38"/>
<dbReference type="GO" id="GO:0006120">
    <property type="term" value="P:mitochondrial electron transport, NADH to ubiquinone"/>
    <property type="evidence" value="ECO:0007669"/>
    <property type="project" value="InterPro"/>
</dbReference>
<evidence type="ECO:0000256" key="2">
    <source>
        <dbReference type="ARBA" id="ARBA00022692"/>
    </source>
</evidence>
<evidence type="ECO:0000256" key="3">
    <source>
        <dbReference type="ARBA" id="ARBA00022792"/>
    </source>
</evidence>
<dbReference type="Proteomes" id="UP000095038">
    <property type="component" value="Unassembled WGS sequence"/>
</dbReference>
<dbReference type="InterPro" id="IPR039205">
    <property type="entry name" value="NDUFA11"/>
</dbReference>
<dbReference type="AlphaFoldDB" id="A0A1D2VP38"/>
<evidence type="ECO:0000313" key="8">
    <source>
        <dbReference type="Proteomes" id="UP000095038"/>
    </source>
</evidence>
<dbReference type="GO" id="GO:0005743">
    <property type="term" value="C:mitochondrial inner membrane"/>
    <property type="evidence" value="ECO:0007669"/>
    <property type="project" value="UniProtKB-SubCell"/>
</dbReference>
<dbReference type="PANTHER" id="PTHR21382">
    <property type="entry name" value="NADH-UBIQUINONE OXIDOREDUCTASE SUBUNIT"/>
    <property type="match status" value="1"/>
</dbReference>
<evidence type="ECO:0000256" key="6">
    <source>
        <dbReference type="ARBA" id="ARBA00023136"/>
    </source>
</evidence>
<comment type="subcellular location">
    <subcellularLocation>
        <location evidence="1">Mitochondrion inner membrane</location>
        <topology evidence="1">Multi-pass membrane protein</topology>
    </subcellularLocation>
</comment>
<keyword evidence="2" id="KW-0812">Transmembrane</keyword>
<keyword evidence="4" id="KW-1133">Transmembrane helix</keyword>
<organism evidence="7 8">
    <name type="scientific">Ascoidea rubescens DSM 1968</name>
    <dbReference type="NCBI Taxonomy" id="1344418"/>
    <lineage>
        <taxon>Eukaryota</taxon>
        <taxon>Fungi</taxon>
        <taxon>Dikarya</taxon>
        <taxon>Ascomycota</taxon>
        <taxon>Saccharomycotina</taxon>
        <taxon>Saccharomycetes</taxon>
        <taxon>Ascoideaceae</taxon>
        <taxon>Ascoidea</taxon>
    </lineage>
</organism>
<dbReference type="EMBL" id="KV454475">
    <property type="protein sequence ID" value="ODV63368.1"/>
    <property type="molecule type" value="Genomic_DNA"/>
</dbReference>
<keyword evidence="6" id="KW-0472">Membrane</keyword>
<evidence type="ECO:0000256" key="5">
    <source>
        <dbReference type="ARBA" id="ARBA00023128"/>
    </source>
</evidence>
<proteinExistence type="predicted"/>
<evidence type="ECO:0000256" key="1">
    <source>
        <dbReference type="ARBA" id="ARBA00004448"/>
    </source>
</evidence>
<dbReference type="GeneID" id="30967892"/>
<gene>
    <name evidence="7" type="ORF">ASCRUDRAFT_78492</name>
</gene>
<protein>
    <submittedName>
        <fullName evidence="7">Uncharacterized protein</fullName>
    </submittedName>
</protein>
<keyword evidence="5" id="KW-0496">Mitochondrion</keyword>